<sequence length="85" mass="9136">MMPSYASVPESGRRADGGDLCRGERARVAEPGGPIGVRRHARRAPPQRRRGLCSDHGRTAPLGVHITSSPPQEGYADLKAKYAIC</sequence>
<feature type="compositionally biased region" description="Basic and acidic residues" evidence="1">
    <location>
        <begin position="11"/>
        <end position="28"/>
    </location>
</feature>
<dbReference type="Gramene" id="TVU26235">
    <property type="protein sequence ID" value="TVU26235"/>
    <property type="gene ID" value="EJB05_28772"/>
</dbReference>
<protein>
    <submittedName>
        <fullName evidence="2">Uncharacterized protein</fullName>
    </submittedName>
</protein>
<feature type="compositionally biased region" description="Basic residues" evidence="1">
    <location>
        <begin position="37"/>
        <end position="51"/>
    </location>
</feature>
<name>A0A5J9URT8_9POAL</name>
<evidence type="ECO:0000256" key="1">
    <source>
        <dbReference type="SAM" id="MobiDB-lite"/>
    </source>
</evidence>
<dbReference type="EMBL" id="RWGY01000013">
    <property type="protein sequence ID" value="TVU26235.1"/>
    <property type="molecule type" value="Genomic_DNA"/>
</dbReference>
<dbReference type="AlphaFoldDB" id="A0A5J9URT8"/>
<dbReference type="Proteomes" id="UP000324897">
    <property type="component" value="Chromosome 2"/>
</dbReference>
<feature type="region of interest" description="Disordered" evidence="1">
    <location>
        <begin position="1"/>
        <end position="68"/>
    </location>
</feature>
<evidence type="ECO:0000313" key="2">
    <source>
        <dbReference type="EMBL" id="TVU26235.1"/>
    </source>
</evidence>
<keyword evidence="3" id="KW-1185">Reference proteome</keyword>
<reference evidence="2 3" key="1">
    <citation type="journal article" date="2019" name="Sci. Rep.">
        <title>A high-quality genome of Eragrostis curvula grass provides insights into Poaceae evolution and supports new strategies to enhance forage quality.</title>
        <authorList>
            <person name="Carballo J."/>
            <person name="Santos B.A.C.M."/>
            <person name="Zappacosta D."/>
            <person name="Garbus I."/>
            <person name="Selva J.P."/>
            <person name="Gallo C.A."/>
            <person name="Diaz A."/>
            <person name="Albertini E."/>
            <person name="Caccamo M."/>
            <person name="Echenique V."/>
        </authorList>
    </citation>
    <scope>NUCLEOTIDE SEQUENCE [LARGE SCALE GENOMIC DNA]</scope>
    <source>
        <strain evidence="3">cv. Victoria</strain>
        <tissue evidence="2">Leaf</tissue>
    </source>
</reference>
<organism evidence="2 3">
    <name type="scientific">Eragrostis curvula</name>
    <name type="common">weeping love grass</name>
    <dbReference type="NCBI Taxonomy" id="38414"/>
    <lineage>
        <taxon>Eukaryota</taxon>
        <taxon>Viridiplantae</taxon>
        <taxon>Streptophyta</taxon>
        <taxon>Embryophyta</taxon>
        <taxon>Tracheophyta</taxon>
        <taxon>Spermatophyta</taxon>
        <taxon>Magnoliopsida</taxon>
        <taxon>Liliopsida</taxon>
        <taxon>Poales</taxon>
        <taxon>Poaceae</taxon>
        <taxon>PACMAD clade</taxon>
        <taxon>Chloridoideae</taxon>
        <taxon>Eragrostideae</taxon>
        <taxon>Eragrostidinae</taxon>
        <taxon>Eragrostis</taxon>
    </lineage>
</organism>
<gene>
    <name evidence="2" type="ORF">EJB05_28772</name>
</gene>
<comment type="caution">
    <text evidence="2">The sequence shown here is derived from an EMBL/GenBank/DDBJ whole genome shotgun (WGS) entry which is preliminary data.</text>
</comment>
<feature type="non-terminal residue" evidence="2">
    <location>
        <position position="1"/>
    </location>
</feature>
<evidence type="ECO:0000313" key="3">
    <source>
        <dbReference type="Proteomes" id="UP000324897"/>
    </source>
</evidence>
<accession>A0A5J9URT8</accession>
<proteinExistence type="predicted"/>